<dbReference type="SUPFAM" id="SSF48334">
    <property type="entry name" value="DNA repair protein MutS, domain III"/>
    <property type="match status" value="1"/>
</dbReference>
<dbReference type="PANTHER" id="PTHR48466:SF2">
    <property type="entry name" value="OS10G0509000 PROTEIN"/>
    <property type="match status" value="1"/>
</dbReference>
<dbReference type="EC" id="3.6.4.-" evidence="7"/>
<dbReference type="PIRSF" id="PIRSF005814">
    <property type="entry name" value="MutS_YshD"/>
    <property type="match status" value="1"/>
</dbReference>
<dbReference type="InterPro" id="IPR036187">
    <property type="entry name" value="DNA_mismatch_repair_MutS_sf"/>
</dbReference>
<dbReference type="PANTHER" id="PTHR48466">
    <property type="entry name" value="OS10G0509000 PROTEIN-RELATED"/>
    <property type="match status" value="1"/>
</dbReference>
<dbReference type="Pfam" id="PF00488">
    <property type="entry name" value="MutS_V"/>
    <property type="match status" value="1"/>
</dbReference>
<dbReference type="NCBIfam" id="TIGR01069">
    <property type="entry name" value="mutS2"/>
    <property type="match status" value="1"/>
</dbReference>
<keyword evidence="3 7" id="KW-0378">Hydrolase</keyword>
<organism evidence="10 11">
    <name type="scientific">Selenomonas timonae</name>
    <dbReference type="NCBI Taxonomy" id="2754044"/>
    <lineage>
        <taxon>Bacteria</taxon>
        <taxon>Bacillati</taxon>
        <taxon>Bacillota</taxon>
        <taxon>Negativicutes</taxon>
        <taxon>Selenomonadales</taxon>
        <taxon>Selenomonadaceae</taxon>
        <taxon>Selenomonas</taxon>
    </lineage>
</organism>
<dbReference type="GO" id="GO:0140664">
    <property type="term" value="F:ATP-dependent DNA damage sensor activity"/>
    <property type="evidence" value="ECO:0007669"/>
    <property type="project" value="InterPro"/>
</dbReference>
<keyword evidence="8" id="KW-0175">Coiled coil</keyword>
<accession>A0A7G7VIV8</accession>
<evidence type="ECO:0000256" key="3">
    <source>
        <dbReference type="ARBA" id="ARBA00022801"/>
    </source>
</evidence>
<sequence length="785" mass="87656">MDTESFKVLEYEKITNWLASFAASVRGKERCRSVIPSGNYDEVVRLHAETAEAVQIQQMQSPPFGGIYDLRAILKKATMSSVLELDELRSIMSTMGGMRNVKYFFRDLVQDVSLLKDMARPIEILGTLERHLKDTIDEHGNFRDDASPELRRITRELHTAQARVKDRLSAILHDAANQKYFQEAIVTVRDERYVIPVKQEYRNYFPGVIHDQSSSGATLFVEPLATVELNNTVRQMGLAREQEIQRILQKLSGEIAQSAAILAENCEILAEIDLIFARAGLAREMEAYPPTLNRDGVVRLKRARHPLLSKDKVVPIDIELGKNFSILLITGPNTGGKTVSMKTLGLLALLAQSGCFLPTAPDSELPVYPNIYADIGDEQSIEQSLSTFSAHTRNIVRIIDKAQQGDLILLDEVGAGTDPDEGAALARSIIEHFLQRDIAVLATTHYAALKTYAYTQTGVENASVEFDLKTLRPTYRLLIGIPGASNAFSISRQLGLPQEIVARAEIYVNEEHTHFERVVNELEQEKKDYEARNRVLYDKEREITAVEARLRSERETLAASRQELLHKAREEANNIVREARRSAEETIKSLKDQFDDHGVKERRKAIQEARNRLDEAYVPAHTVRSTPVGKPVRPDDIQTGDIVYIDSLAQEGTVLSVQGHELAVQVGGLRTIVKMSACRFVKRKAPKPRVEKVRIAASISRKAAEIRPQIDVRGMTVSEAESVLGKFIDDAVFTGLSKILLIHGKGTGALRQGLQEYLKHHRSVLSFAFADISEGGTGATVVELK</sequence>
<evidence type="ECO:0000256" key="8">
    <source>
        <dbReference type="SAM" id="Coils"/>
    </source>
</evidence>
<protein>
    <recommendedName>
        <fullName evidence="7">Endonuclease MutS2</fullName>
        <ecNumber evidence="7">3.1.-.-</ecNumber>
    </recommendedName>
    <alternativeName>
        <fullName evidence="7">Ribosome-associated protein quality control-upstream factor</fullName>
        <shortName evidence="7">RQC-upstream factor</shortName>
        <shortName evidence="7">RqcU</shortName>
        <ecNumber evidence="7">3.6.4.-</ecNumber>
    </alternativeName>
</protein>
<dbReference type="GO" id="GO:0016887">
    <property type="term" value="F:ATP hydrolysis activity"/>
    <property type="evidence" value="ECO:0007669"/>
    <property type="project" value="InterPro"/>
</dbReference>
<dbReference type="EC" id="3.1.-.-" evidence="7"/>
<comment type="subunit">
    <text evidence="7">Homodimer. Binds to stalled ribosomes, contacting rRNA.</text>
</comment>
<proteinExistence type="inferred from homology"/>
<dbReference type="InterPro" id="IPR007696">
    <property type="entry name" value="DNA_mismatch_repair_MutS_core"/>
</dbReference>
<keyword evidence="4 7" id="KW-0067">ATP-binding</keyword>
<dbReference type="HAMAP" id="MF_00092">
    <property type="entry name" value="MutS2"/>
    <property type="match status" value="1"/>
</dbReference>
<dbReference type="InterPro" id="IPR046893">
    <property type="entry name" value="MSSS"/>
</dbReference>
<keyword evidence="2 7" id="KW-0547">Nucleotide-binding</keyword>
<dbReference type="EMBL" id="CP060204">
    <property type="protein sequence ID" value="QNH54051.1"/>
    <property type="molecule type" value="Genomic_DNA"/>
</dbReference>
<evidence type="ECO:0000256" key="5">
    <source>
        <dbReference type="ARBA" id="ARBA00022884"/>
    </source>
</evidence>
<dbReference type="SMART" id="SM00533">
    <property type="entry name" value="MUTSd"/>
    <property type="match status" value="1"/>
</dbReference>
<dbReference type="RefSeq" id="WP_185980117.1">
    <property type="nucleotide sequence ID" value="NZ_CP060204.1"/>
</dbReference>
<dbReference type="GO" id="GO:0005524">
    <property type="term" value="F:ATP binding"/>
    <property type="evidence" value="ECO:0007669"/>
    <property type="project" value="UniProtKB-UniRule"/>
</dbReference>
<feature type="domain" description="Smr" evidence="9">
    <location>
        <begin position="710"/>
        <end position="785"/>
    </location>
</feature>
<dbReference type="FunFam" id="3.40.50.300:FF:000830">
    <property type="entry name" value="Endonuclease MutS2"/>
    <property type="match status" value="1"/>
</dbReference>
<comment type="similarity">
    <text evidence="7">Belongs to the DNA mismatch repair MutS family. MutS2 subfamily.</text>
</comment>
<evidence type="ECO:0000259" key="9">
    <source>
        <dbReference type="PROSITE" id="PS50828"/>
    </source>
</evidence>
<evidence type="ECO:0000256" key="7">
    <source>
        <dbReference type="HAMAP-Rule" id="MF_00092"/>
    </source>
</evidence>
<dbReference type="SUPFAM" id="SSF160443">
    <property type="entry name" value="SMR domain-like"/>
    <property type="match status" value="1"/>
</dbReference>
<dbReference type="Gene3D" id="3.30.1370.110">
    <property type="match status" value="1"/>
</dbReference>
<dbReference type="GO" id="GO:0019843">
    <property type="term" value="F:rRNA binding"/>
    <property type="evidence" value="ECO:0007669"/>
    <property type="project" value="UniProtKB-UniRule"/>
</dbReference>
<evidence type="ECO:0000256" key="6">
    <source>
        <dbReference type="ARBA" id="ARBA00023125"/>
    </source>
</evidence>
<dbReference type="Pfam" id="PF01713">
    <property type="entry name" value="Smr"/>
    <property type="match status" value="1"/>
</dbReference>
<comment type="function">
    <text evidence="7">Acts as a ribosome collision sensor, splitting the ribosome into its 2 subunits. Detects stalled/collided 70S ribosomes which it binds and splits by an ATP-hydrolysis driven conformational change. Acts upstream of the ribosome quality control system (RQC), a ribosome-associated complex that mediates the extraction of incompletely synthesized nascent chains from stalled ribosomes and their subsequent degradation. Probably generates substrates for RQC.</text>
</comment>
<dbReference type="GO" id="GO:0004519">
    <property type="term" value="F:endonuclease activity"/>
    <property type="evidence" value="ECO:0007669"/>
    <property type="project" value="UniProtKB-UniRule"/>
</dbReference>
<dbReference type="InterPro" id="IPR002625">
    <property type="entry name" value="Smr_dom"/>
</dbReference>
<dbReference type="CDD" id="cd03280">
    <property type="entry name" value="ABC_MutS2"/>
    <property type="match status" value="1"/>
</dbReference>
<dbReference type="Pfam" id="PF20297">
    <property type="entry name" value="MSSS"/>
    <property type="match status" value="1"/>
</dbReference>
<dbReference type="KEGG" id="stim:H1B31_09340"/>
<dbReference type="Gene3D" id="3.40.50.300">
    <property type="entry name" value="P-loop containing nucleotide triphosphate hydrolases"/>
    <property type="match status" value="1"/>
</dbReference>
<dbReference type="InterPro" id="IPR005747">
    <property type="entry name" value="MutS2"/>
</dbReference>
<keyword evidence="7 10" id="KW-0255">Endonuclease</keyword>
<dbReference type="InterPro" id="IPR000432">
    <property type="entry name" value="DNA_mismatch_repair_MutS_C"/>
</dbReference>
<dbReference type="GO" id="GO:0006298">
    <property type="term" value="P:mismatch repair"/>
    <property type="evidence" value="ECO:0007669"/>
    <property type="project" value="InterPro"/>
</dbReference>
<dbReference type="GO" id="GO:0030983">
    <property type="term" value="F:mismatched DNA binding"/>
    <property type="evidence" value="ECO:0007669"/>
    <property type="project" value="InterPro"/>
</dbReference>
<dbReference type="GO" id="GO:0072344">
    <property type="term" value="P:rescue of stalled ribosome"/>
    <property type="evidence" value="ECO:0007669"/>
    <property type="project" value="UniProtKB-UniRule"/>
</dbReference>
<evidence type="ECO:0000256" key="1">
    <source>
        <dbReference type="ARBA" id="ARBA00022730"/>
    </source>
</evidence>
<dbReference type="GO" id="GO:0043023">
    <property type="term" value="F:ribosomal large subunit binding"/>
    <property type="evidence" value="ECO:0007669"/>
    <property type="project" value="UniProtKB-UniRule"/>
</dbReference>
<keyword evidence="5 7" id="KW-0694">RNA-binding</keyword>
<feature type="binding site" evidence="7">
    <location>
        <begin position="331"/>
        <end position="338"/>
    </location>
    <ligand>
        <name>ATP</name>
        <dbReference type="ChEBI" id="CHEBI:30616"/>
    </ligand>
</feature>
<dbReference type="SMART" id="SM00534">
    <property type="entry name" value="MUTSac"/>
    <property type="match status" value="1"/>
</dbReference>
<dbReference type="Proteomes" id="UP000515480">
    <property type="component" value="Chromosome"/>
</dbReference>
<comment type="function">
    <text evidence="7">Endonuclease that is involved in the suppression of homologous recombination and thus may have a key role in the control of bacterial genetic diversity.</text>
</comment>
<name>A0A7G7VIV8_9FIRM</name>
<reference evidence="10 11" key="1">
    <citation type="submission" date="2020-07" db="EMBL/GenBank/DDBJ databases">
        <title>Complete genome and description of Selenomonas timonensis sp. nov., a new bacterium isolated from a gingivitis subject.</title>
        <authorList>
            <person name="Antezack A."/>
        </authorList>
    </citation>
    <scope>NUCLEOTIDE SEQUENCE [LARGE SCALE GENOMIC DNA]</scope>
    <source>
        <strain evidence="10 11">Marseille-Q3039</strain>
    </source>
</reference>
<keyword evidence="1 7" id="KW-0699">rRNA-binding</keyword>
<evidence type="ECO:0000256" key="4">
    <source>
        <dbReference type="ARBA" id="ARBA00022840"/>
    </source>
</evidence>
<feature type="coiled-coil region" evidence="8">
    <location>
        <begin position="512"/>
        <end position="593"/>
    </location>
</feature>
<dbReference type="GO" id="GO:0045910">
    <property type="term" value="P:negative regulation of DNA recombination"/>
    <property type="evidence" value="ECO:0007669"/>
    <property type="project" value="InterPro"/>
</dbReference>
<dbReference type="InterPro" id="IPR027417">
    <property type="entry name" value="P-loop_NTPase"/>
</dbReference>
<evidence type="ECO:0000313" key="11">
    <source>
        <dbReference type="Proteomes" id="UP000515480"/>
    </source>
</evidence>
<gene>
    <name evidence="7" type="primary">mutS2</name>
    <name evidence="7" type="synonym">rqcU</name>
    <name evidence="10" type="ORF">H1B31_09340</name>
</gene>
<dbReference type="SMART" id="SM00463">
    <property type="entry name" value="SMR"/>
    <property type="match status" value="1"/>
</dbReference>
<dbReference type="InterPro" id="IPR045076">
    <property type="entry name" value="MutS"/>
</dbReference>
<evidence type="ECO:0000313" key="10">
    <source>
        <dbReference type="EMBL" id="QNH54051.1"/>
    </source>
</evidence>
<dbReference type="SUPFAM" id="SSF52540">
    <property type="entry name" value="P-loop containing nucleoside triphosphate hydrolases"/>
    <property type="match status" value="1"/>
</dbReference>
<keyword evidence="11" id="KW-1185">Reference proteome</keyword>
<evidence type="ECO:0000256" key="2">
    <source>
        <dbReference type="ARBA" id="ARBA00022741"/>
    </source>
</evidence>
<dbReference type="InterPro" id="IPR036063">
    <property type="entry name" value="Smr_dom_sf"/>
</dbReference>
<keyword evidence="6 7" id="KW-0238">DNA-binding</keyword>
<dbReference type="PROSITE" id="PS50828">
    <property type="entry name" value="SMR"/>
    <property type="match status" value="1"/>
</dbReference>
<keyword evidence="7" id="KW-0540">Nuclease</keyword>
<dbReference type="AlphaFoldDB" id="A0A7G7VIV8"/>